<dbReference type="GO" id="GO:0016788">
    <property type="term" value="F:hydrolase activity, acting on ester bonds"/>
    <property type="evidence" value="ECO:0007669"/>
    <property type="project" value="InterPro"/>
</dbReference>
<sequence length="589" mass="66494">MTSTMHMDRADKNKVGTVEIEDLRVIPVIFLPGVMGSNLMDKKGKSIWRYDDSMSLMGWSLPTSGPKERKRLLHPDRVEVDNRGRIPAPPDAQEKLIQLGQQYPEDPSDKEAMDNYTQAVRDILDNIEPEAKLFGSRKDRGWGEVANASYGSFLDVLQTALYRDKPTKKGETLSATYQQLLDVPLGLEYGPDSLDEEYLEVIRLYQFPVHVVGYNWLGSNMLSAIRLQEQIKKIVGGYQKRGMKCHKVILVTHSMGGLVARYFSECLSGNTDVYGIVHGVLPSIGAAATYTRMKRGTENPESNPEGYVISHILGRNAAEMVAVFSQSPGPMELLPMNDYGEEWLNIVDRDGSTLTLPKNLPIKEGIAPEERTYAELYLNRENWWKLVDENLLNPFNTSLNQKQIDTDWNIYENLITESVNPFHKQIAGKYHINTYSFYGRAKLGDIPEAHLTQENVLWKGSLSMGKKSDISLEPKFIDGRLDLNEVGNIRTIKDEFSPEEQAWEINTDDGDTYVKIGQRFTLRDSCENGDGTVPLRAGQIVHKNILERLAVQVSHEAAYRNPVSQAFALRSIIKIAQEVKKDGKMSYSD</sequence>
<evidence type="ECO:0000313" key="3">
    <source>
        <dbReference type="Proteomes" id="UP000001952"/>
    </source>
</evidence>
<dbReference type="SUPFAM" id="SSF53474">
    <property type="entry name" value="alpha/beta-Hydrolases"/>
    <property type="match status" value="1"/>
</dbReference>
<name>Q1R7L6_ECOUT</name>
<dbReference type="Gene3D" id="3.40.50.1820">
    <property type="entry name" value="alpha/beta hydrolase"/>
    <property type="match status" value="1"/>
</dbReference>
<protein>
    <recommendedName>
        <fullName evidence="1">GPI inositol-deacylase PGAP1-like alpha/beta domain-containing protein</fullName>
    </recommendedName>
</protein>
<dbReference type="RefSeq" id="WP_000204766.1">
    <property type="nucleotide sequence ID" value="NC_007946.1"/>
</dbReference>
<organism evidence="2 3">
    <name type="scientific">Escherichia coli (strain UTI89 / UPEC)</name>
    <dbReference type="NCBI Taxonomy" id="364106"/>
    <lineage>
        <taxon>Bacteria</taxon>
        <taxon>Pseudomonadati</taxon>
        <taxon>Pseudomonadota</taxon>
        <taxon>Gammaproteobacteria</taxon>
        <taxon>Enterobacterales</taxon>
        <taxon>Enterobacteriaceae</taxon>
        <taxon>Escherichia</taxon>
    </lineage>
</organism>
<dbReference type="AlphaFoldDB" id="Q1R7L6"/>
<dbReference type="KEGG" id="eci:UTI89_C3199"/>
<dbReference type="Pfam" id="PF07819">
    <property type="entry name" value="PGAP1"/>
    <property type="match status" value="1"/>
</dbReference>
<dbReference type="ESTHER" id="ecout-q1r7l6">
    <property type="family name" value="PGAP1"/>
</dbReference>
<evidence type="ECO:0000313" key="2">
    <source>
        <dbReference type="EMBL" id="ABE08648.1"/>
    </source>
</evidence>
<dbReference type="InterPro" id="IPR012908">
    <property type="entry name" value="PGAP1-ab_dom-like"/>
</dbReference>
<dbReference type="InterPro" id="IPR029058">
    <property type="entry name" value="AB_hydrolase_fold"/>
</dbReference>
<dbReference type="Proteomes" id="UP000001952">
    <property type="component" value="Chromosome"/>
</dbReference>
<feature type="domain" description="GPI inositol-deacylase PGAP1-like alpha/beta" evidence="1">
    <location>
        <begin position="227"/>
        <end position="262"/>
    </location>
</feature>
<gene>
    <name evidence="2" type="ordered locus">UTI89_C3199</name>
</gene>
<evidence type="ECO:0000259" key="1">
    <source>
        <dbReference type="Pfam" id="PF07819"/>
    </source>
</evidence>
<dbReference type="EMBL" id="CP000243">
    <property type="protein sequence ID" value="ABE08648.1"/>
    <property type="molecule type" value="Genomic_DNA"/>
</dbReference>
<dbReference type="HOGENOM" id="CLU_025560_0_0_6"/>
<accession>Q1R7L6</accession>
<reference evidence="2 3" key="1">
    <citation type="journal article" date="2006" name="Proc. Natl. Acad. Sci. U.S.A.">
        <title>Identification of genes subject to positive selection in uropathogenic strains of Escherichia coli: a comparative genomics approach.</title>
        <authorList>
            <person name="Chen S.L."/>
            <person name="Hung C.S."/>
            <person name="Xu J."/>
            <person name="Reigstad C.S."/>
            <person name="Magrini V."/>
            <person name="Sabo A."/>
            <person name="Blasiar D."/>
            <person name="Bieri T."/>
            <person name="Meyer R.R."/>
            <person name="Ozersky P."/>
            <person name="Armstrong J.R."/>
            <person name="Fulton R.S."/>
            <person name="Latreille J.P."/>
            <person name="Spieth J."/>
            <person name="Hooton T.M."/>
            <person name="Mardis E.R."/>
            <person name="Hultgren S.J."/>
            <person name="Gordon J.I."/>
        </authorList>
    </citation>
    <scope>NUCLEOTIDE SEQUENCE [LARGE SCALE GENOMIC DNA]</scope>
    <source>
        <strain evidence="3">UTI89 / UPEC</strain>
    </source>
</reference>
<proteinExistence type="predicted"/>